<dbReference type="AlphaFoldDB" id="A0AA88DDF5"/>
<gene>
    <name evidence="2" type="ORF">TIFTF001_023096</name>
</gene>
<organism evidence="2 3">
    <name type="scientific">Ficus carica</name>
    <name type="common">Common fig</name>
    <dbReference type="NCBI Taxonomy" id="3494"/>
    <lineage>
        <taxon>Eukaryota</taxon>
        <taxon>Viridiplantae</taxon>
        <taxon>Streptophyta</taxon>
        <taxon>Embryophyta</taxon>
        <taxon>Tracheophyta</taxon>
        <taxon>Spermatophyta</taxon>
        <taxon>Magnoliopsida</taxon>
        <taxon>eudicotyledons</taxon>
        <taxon>Gunneridae</taxon>
        <taxon>Pentapetalae</taxon>
        <taxon>rosids</taxon>
        <taxon>fabids</taxon>
        <taxon>Rosales</taxon>
        <taxon>Moraceae</taxon>
        <taxon>Ficeae</taxon>
        <taxon>Ficus</taxon>
    </lineage>
</organism>
<evidence type="ECO:0000313" key="2">
    <source>
        <dbReference type="EMBL" id="GMN53965.1"/>
    </source>
</evidence>
<name>A0AA88DDF5_FICCA</name>
<dbReference type="Proteomes" id="UP001187192">
    <property type="component" value="Unassembled WGS sequence"/>
</dbReference>
<feature type="region of interest" description="Disordered" evidence="1">
    <location>
        <begin position="31"/>
        <end position="69"/>
    </location>
</feature>
<sequence>MWSTLARARAGPPNLTAARAQWGSRAFLRTSSPPELLSPIATRAINPPPPGRACTKANLSNPNRRPRNI</sequence>
<comment type="caution">
    <text evidence="2">The sequence shown here is derived from an EMBL/GenBank/DDBJ whole genome shotgun (WGS) entry which is preliminary data.</text>
</comment>
<keyword evidence="3" id="KW-1185">Reference proteome</keyword>
<evidence type="ECO:0000256" key="1">
    <source>
        <dbReference type="SAM" id="MobiDB-lite"/>
    </source>
</evidence>
<accession>A0AA88DDF5</accession>
<reference evidence="2" key="1">
    <citation type="submission" date="2023-07" db="EMBL/GenBank/DDBJ databases">
        <title>draft genome sequence of fig (Ficus carica).</title>
        <authorList>
            <person name="Takahashi T."/>
            <person name="Nishimura K."/>
        </authorList>
    </citation>
    <scope>NUCLEOTIDE SEQUENCE</scope>
</reference>
<evidence type="ECO:0000313" key="3">
    <source>
        <dbReference type="Proteomes" id="UP001187192"/>
    </source>
</evidence>
<dbReference type="EMBL" id="BTGU01000048">
    <property type="protein sequence ID" value="GMN53965.1"/>
    <property type="molecule type" value="Genomic_DNA"/>
</dbReference>
<proteinExistence type="predicted"/>
<protein>
    <submittedName>
        <fullName evidence="2">Uncharacterized protein</fullName>
    </submittedName>
</protein>